<dbReference type="OrthoDB" id="420076at2759"/>
<feature type="compositionally biased region" description="Polar residues" evidence="1">
    <location>
        <begin position="7"/>
        <end position="17"/>
    </location>
</feature>
<feature type="region of interest" description="Disordered" evidence="1">
    <location>
        <begin position="1"/>
        <end position="80"/>
    </location>
</feature>
<dbReference type="SUPFAM" id="SSF81606">
    <property type="entry name" value="PP2C-like"/>
    <property type="match status" value="1"/>
</dbReference>
<proteinExistence type="predicted"/>
<evidence type="ECO:0000313" key="4">
    <source>
        <dbReference type="Proteomes" id="UP001150569"/>
    </source>
</evidence>
<reference evidence="3" key="1">
    <citation type="submission" date="2022-07" db="EMBL/GenBank/DDBJ databases">
        <title>Phylogenomic reconstructions and comparative analyses of Kickxellomycotina fungi.</title>
        <authorList>
            <person name="Reynolds N.K."/>
            <person name="Stajich J.E."/>
            <person name="Barry K."/>
            <person name="Grigoriev I.V."/>
            <person name="Crous P."/>
            <person name="Smith M.E."/>
        </authorList>
    </citation>
    <scope>NUCLEOTIDE SEQUENCE</scope>
    <source>
        <strain evidence="3">RSA 861</strain>
    </source>
</reference>
<dbReference type="SMART" id="SM00332">
    <property type="entry name" value="PP2Cc"/>
    <property type="match status" value="1"/>
</dbReference>
<feature type="compositionally biased region" description="Low complexity" evidence="1">
    <location>
        <begin position="54"/>
        <end position="69"/>
    </location>
</feature>
<gene>
    <name evidence="3" type="ORF">IWQ60_005291</name>
</gene>
<evidence type="ECO:0000259" key="2">
    <source>
        <dbReference type="PROSITE" id="PS51746"/>
    </source>
</evidence>
<evidence type="ECO:0000256" key="1">
    <source>
        <dbReference type="SAM" id="MobiDB-lite"/>
    </source>
</evidence>
<feature type="compositionally biased region" description="Basic residues" evidence="1">
    <location>
        <begin position="126"/>
        <end position="144"/>
    </location>
</feature>
<feature type="compositionally biased region" description="Low complexity" evidence="1">
    <location>
        <begin position="30"/>
        <end position="44"/>
    </location>
</feature>
<dbReference type="EMBL" id="JANBPT010000281">
    <property type="protein sequence ID" value="KAJ1924311.1"/>
    <property type="molecule type" value="Genomic_DNA"/>
</dbReference>
<dbReference type="Proteomes" id="UP001150569">
    <property type="component" value="Unassembled WGS sequence"/>
</dbReference>
<comment type="caution">
    <text evidence="3">The sequence shown here is derived from an EMBL/GenBank/DDBJ whole genome shotgun (WGS) entry which is preliminary data.</text>
</comment>
<sequence>MPRSLPASPTASRSRQGSRYLDVTPVGTNQTTTSTISSTSQQLSPRNSVGTGGSLSPRSSVSSLRSEGPSDNEQEADDTKRRFGFRLPFFSRKLNFSLDLKRSPSREENGGEASGASSRRPEGRRPQRSAKPRSRSKSSTRQRSRAASVTYLDNMALDHVAPLTPEEMTTLLTRNAAGWNGAELVSPSVANITFTTPTSVRLPDIPAIRVSTASSSDVAPPVESPDAEDVPPGVIRRLDFNQVPSANPVEDRYSRTHVSVPGGRTRWHIIGIYDGHSGHQTAEYIARWLPEKISAALRGAFYPKVHSPSASDPANVANGLAACTLNPLASDPTCGNGDMPDIREILQSCFVEMDREIVHDALHRFVDDPAHGRNQLFPAITGSCAVVAVVDDFTGELFVAHCGDSRAILGVQKAAIPAPGSVPDPTSPYSPRLAATGGSPHEVTTQLAAVQLPHRPTAVDSPWCWRAIQLTSDHNAAIELERMRLNREHMDGVSVVISDRVLGLLAVTRAFGDASFKWHRHLVQAIYPGLYADKKCPDPQAVISPPYITARPDVFRLKLRPQDRFLVLATDGLFEGLSNELVAELVGGFYEQVVNPNLQDQDPGPASLVATEDPATQSAGGVPLTISPTVGDDADQPVHHTQPSLGPETAVSPQAIPAGSIDLATSPDPDDKYNFMIDDPTYIPTEERRQFLDPGLSHGVQRGSPIYQDVPESDMCRNAATLLAENTFNVISQGSASALLALKAPESSNYRDDVTVAVLFF</sequence>
<dbReference type="InterPro" id="IPR036457">
    <property type="entry name" value="PPM-type-like_dom_sf"/>
</dbReference>
<feature type="domain" description="PPM-type phosphatase" evidence="2">
    <location>
        <begin position="237"/>
        <end position="761"/>
    </location>
</feature>
<dbReference type="PANTHER" id="PTHR13832:SF792">
    <property type="entry name" value="GM14286P"/>
    <property type="match status" value="1"/>
</dbReference>
<feature type="region of interest" description="Disordered" evidence="1">
    <location>
        <begin position="101"/>
        <end position="150"/>
    </location>
</feature>
<dbReference type="Pfam" id="PF00481">
    <property type="entry name" value="PP2C"/>
    <property type="match status" value="2"/>
</dbReference>
<name>A0A9W8DT71_9FUNG</name>
<organism evidence="3 4">
    <name type="scientific">Tieghemiomyces parasiticus</name>
    <dbReference type="NCBI Taxonomy" id="78921"/>
    <lineage>
        <taxon>Eukaryota</taxon>
        <taxon>Fungi</taxon>
        <taxon>Fungi incertae sedis</taxon>
        <taxon>Zoopagomycota</taxon>
        <taxon>Kickxellomycotina</taxon>
        <taxon>Dimargaritomycetes</taxon>
        <taxon>Dimargaritales</taxon>
        <taxon>Dimargaritaceae</taxon>
        <taxon>Tieghemiomyces</taxon>
    </lineage>
</organism>
<dbReference type="Gene3D" id="3.60.40.10">
    <property type="entry name" value="PPM-type phosphatase domain"/>
    <property type="match status" value="1"/>
</dbReference>
<dbReference type="AlphaFoldDB" id="A0A9W8DT71"/>
<dbReference type="InterPro" id="IPR015655">
    <property type="entry name" value="PP2C"/>
</dbReference>
<evidence type="ECO:0000313" key="3">
    <source>
        <dbReference type="EMBL" id="KAJ1924311.1"/>
    </source>
</evidence>
<keyword evidence="4" id="KW-1185">Reference proteome</keyword>
<dbReference type="GO" id="GO:0004722">
    <property type="term" value="F:protein serine/threonine phosphatase activity"/>
    <property type="evidence" value="ECO:0007669"/>
    <property type="project" value="InterPro"/>
</dbReference>
<dbReference type="CDD" id="cd00143">
    <property type="entry name" value="PP2Cc"/>
    <property type="match status" value="1"/>
</dbReference>
<dbReference type="PROSITE" id="PS51746">
    <property type="entry name" value="PPM_2"/>
    <property type="match status" value="1"/>
</dbReference>
<dbReference type="PANTHER" id="PTHR13832">
    <property type="entry name" value="PROTEIN PHOSPHATASE 2C"/>
    <property type="match status" value="1"/>
</dbReference>
<feature type="region of interest" description="Disordered" evidence="1">
    <location>
        <begin position="596"/>
        <end position="653"/>
    </location>
</feature>
<protein>
    <recommendedName>
        <fullName evidence="2">PPM-type phosphatase domain-containing protein</fullName>
    </recommendedName>
</protein>
<dbReference type="InterPro" id="IPR001932">
    <property type="entry name" value="PPM-type_phosphatase-like_dom"/>
</dbReference>
<accession>A0A9W8DT71</accession>